<evidence type="ECO:0000313" key="2">
    <source>
        <dbReference type="Proteomes" id="UP000786811"/>
    </source>
</evidence>
<dbReference type="OrthoDB" id="8187791at2759"/>
<dbReference type="AlphaFoldDB" id="A0A8J2ECB7"/>
<sequence length="107" mass="12114">MWKYENRTLVTCPMRNGYVCIKYSYIYNTAVLNSSYFCGKVIEDKTVAIDYGCYTQKRDGHTIEVCACKSNGGIIPCNSSPEISNSFNKLIVITCFIYLIPDKLLLA</sequence>
<gene>
    <name evidence="1" type="ORF">HICCMSTLAB_LOCUS1480</name>
</gene>
<dbReference type="EMBL" id="CAJNRD030001116">
    <property type="protein sequence ID" value="CAG5075326.1"/>
    <property type="molecule type" value="Genomic_DNA"/>
</dbReference>
<evidence type="ECO:0000313" key="1">
    <source>
        <dbReference type="EMBL" id="CAG5075326.1"/>
    </source>
</evidence>
<reference evidence="1" key="1">
    <citation type="submission" date="2021-04" db="EMBL/GenBank/DDBJ databases">
        <authorList>
            <person name="Chebbi M.A.C M."/>
        </authorList>
    </citation>
    <scope>NUCLEOTIDE SEQUENCE</scope>
</reference>
<keyword evidence="2" id="KW-1185">Reference proteome</keyword>
<dbReference type="Proteomes" id="UP000786811">
    <property type="component" value="Unassembled WGS sequence"/>
</dbReference>
<accession>A0A8J2ECB7</accession>
<protein>
    <submittedName>
        <fullName evidence="1">Uncharacterized protein</fullName>
    </submittedName>
</protein>
<proteinExistence type="predicted"/>
<comment type="caution">
    <text evidence="1">The sequence shown here is derived from an EMBL/GenBank/DDBJ whole genome shotgun (WGS) entry which is preliminary data.</text>
</comment>
<organism evidence="1 2">
    <name type="scientific">Cotesia congregata</name>
    <name type="common">Parasitoid wasp</name>
    <name type="synonym">Apanteles congregatus</name>
    <dbReference type="NCBI Taxonomy" id="51543"/>
    <lineage>
        <taxon>Eukaryota</taxon>
        <taxon>Metazoa</taxon>
        <taxon>Ecdysozoa</taxon>
        <taxon>Arthropoda</taxon>
        <taxon>Hexapoda</taxon>
        <taxon>Insecta</taxon>
        <taxon>Pterygota</taxon>
        <taxon>Neoptera</taxon>
        <taxon>Endopterygota</taxon>
        <taxon>Hymenoptera</taxon>
        <taxon>Apocrita</taxon>
        <taxon>Ichneumonoidea</taxon>
        <taxon>Braconidae</taxon>
        <taxon>Microgastrinae</taxon>
        <taxon>Cotesia</taxon>
    </lineage>
</organism>
<name>A0A8J2ECB7_COTCN</name>